<dbReference type="Pfam" id="PF02911">
    <property type="entry name" value="Formyl_trans_C"/>
    <property type="match status" value="1"/>
</dbReference>
<comment type="similarity">
    <text evidence="1 5">Belongs to the Fmt family.</text>
</comment>
<dbReference type="EMBL" id="CP154795">
    <property type="protein sequence ID" value="XAN07531.1"/>
    <property type="molecule type" value="Genomic_DNA"/>
</dbReference>
<dbReference type="Gene3D" id="3.40.50.12230">
    <property type="match status" value="1"/>
</dbReference>
<evidence type="ECO:0000259" key="7">
    <source>
        <dbReference type="Pfam" id="PF02911"/>
    </source>
</evidence>
<keyword evidence="9" id="KW-1185">Reference proteome</keyword>
<accession>A0ABZ3FNB2</accession>
<dbReference type="HAMAP" id="MF_00182">
    <property type="entry name" value="Formyl_trans"/>
    <property type="match status" value="1"/>
</dbReference>
<dbReference type="CDD" id="cd08646">
    <property type="entry name" value="FMT_core_Met-tRNA-FMT_N"/>
    <property type="match status" value="1"/>
</dbReference>
<evidence type="ECO:0000313" key="9">
    <source>
        <dbReference type="Proteomes" id="UP001442841"/>
    </source>
</evidence>
<keyword evidence="4 5" id="KW-0648">Protein biosynthesis</keyword>
<gene>
    <name evidence="5 8" type="primary">fmt</name>
    <name evidence="8" type="ORF">AADG42_09565</name>
</gene>
<dbReference type="InterPro" id="IPR044135">
    <property type="entry name" value="Met-tRNA-FMT_C"/>
</dbReference>
<dbReference type="Proteomes" id="UP001442841">
    <property type="component" value="Chromosome"/>
</dbReference>
<evidence type="ECO:0000259" key="6">
    <source>
        <dbReference type="Pfam" id="PF00551"/>
    </source>
</evidence>
<dbReference type="SUPFAM" id="SSF50486">
    <property type="entry name" value="FMT C-terminal domain-like"/>
    <property type="match status" value="1"/>
</dbReference>
<dbReference type="InterPro" id="IPR005793">
    <property type="entry name" value="Formyl_trans_C"/>
</dbReference>
<evidence type="ECO:0000256" key="3">
    <source>
        <dbReference type="ARBA" id="ARBA00022679"/>
    </source>
</evidence>
<evidence type="ECO:0000313" key="8">
    <source>
        <dbReference type="EMBL" id="XAN07531.1"/>
    </source>
</evidence>
<evidence type="ECO:0000256" key="4">
    <source>
        <dbReference type="ARBA" id="ARBA00022917"/>
    </source>
</evidence>
<keyword evidence="3 5" id="KW-0808">Transferase</keyword>
<proteinExistence type="inferred from homology"/>
<dbReference type="InterPro" id="IPR036477">
    <property type="entry name" value="Formyl_transf_N_sf"/>
</dbReference>
<dbReference type="EC" id="2.1.2.9" evidence="2 5"/>
<comment type="catalytic activity">
    <reaction evidence="5">
        <text>L-methionyl-tRNA(fMet) + (6R)-10-formyltetrahydrofolate = N-formyl-L-methionyl-tRNA(fMet) + (6S)-5,6,7,8-tetrahydrofolate + H(+)</text>
        <dbReference type="Rhea" id="RHEA:24380"/>
        <dbReference type="Rhea" id="RHEA-COMP:9952"/>
        <dbReference type="Rhea" id="RHEA-COMP:9953"/>
        <dbReference type="ChEBI" id="CHEBI:15378"/>
        <dbReference type="ChEBI" id="CHEBI:57453"/>
        <dbReference type="ChEBI" id="CHEBI:78530"/>
        <dbReference type="ChEBI" id="CHEBI:78844"/>
        <dbReference type="ChEBI" id="CHEBI:195366"/>
        <dbReference type="EC" id="2.1.2.9"/>
    </reaction>
</comment>
<name>A0ABZ3FNB2_9ACTN</name>
<reference evidence="8 9" key="1">
    <citation type="submission" date="2024-04" db="EMBL/GenBank/DDBJ databases">
        <title>Isolation of an actinomycete strain from pig manure.</title>
        <authorList>
            <person name="Gong T."/>
            <person name="Yu Z."/>
            <person name="An M."/>
            <person name="Wei C."/>
            <person name="Yang W."/>
            <person name="Liu L."/>
        </authorList>
    </citation>
    <scope>NUCLEOTIDE SEQUENCE [LARGE SCALE GENOMIC DNA]</scope>
    <source>
        <strain evidence="8 9">ZF39</strain>
    </source>
</reference>
<organism evidence="8 9">
    <name type="scientific">Ammonicoccus fulvus</name>
    <dbReference type="NCBI Taxonomy" id="3138240"/>
    <lineage>
        <taxon>Bacteria</taxon>
        <taxon>Bacillati</taxon>
        <taxon>Actinomycetota</taxon>
        <taxon>Actinomycetes</taxon>
        <taxon>Propionibacteriales</taxon>
        <taxon>Propionibacteriaceae</taxon>
        <taxon>Ammonicoccus</taxon>
    </lineage>
</organism>
<dbReference type="PANTHER" id="PTHR11138">
    <property type="entry name" value="METHIONYL-TRNA FORMYLTRANSFERASE"/>
    <property type="match status" value="1"/>
</dbReference>
<feature type="domain" description="Formyl transferase N-terminal" evidence="6">
    <location>
        <begin position="1"/>
        <end position="179"/>
    </location>
</feature>
<dbReference type="GO" id="GO:0004479">
    <property type="term" value="F:methionyl-tRNA formyltransferase activity"/>
    <property type="evidence" value="ECO:0007669"/>
    <property type="project" value="UniProtKB-EC"/>
</dbReference>
<evidence type="ECO:0000256" key="5">
    <source>
        <dbReference type="HAMAP-Rule" id="MF_00182"/>
    </source>
</evidence>
<evidence type="ECO:0000256" key="2">
    <source>
        <dbReference type="ARBA" id="ARBA00012261"/>
    </source>
</evidence>
<protein>
    <recommendedName>
        <fullName evidence="2 5">Methionyl-tRNA formyltransferase</fullName>
        <ecNumber evidence="2 5">2.1.2.9</ecNumber>
    </recommendedName>
</protein>
<comment type="function">
    <text evidence="5">Attaches a formyl group to the free amino group of methionyl-tRNA(fMet). The formyl group appears to play a dual role in the initiator identity of N-formylmethionyl-tRNA by promoting its recognition by IF2 and preventing the misappropriation of this tRNA by the elongation apparatus.</text>
</comment>
<evidence type="ECO:0000256" key="1">
    <source>
        <dbReference type="ARBA" id="ARBA00010699"/>
    </source>
</evidence>
<dbReference type="NCBIfam" id="TIGR00460">
    <property type="entry name" value="fmt"/>
    <property type="match status" value="1"/>
</dbReference>
<dbReference type="CDD" id="cd08704">
    <property type="entry name" value="Met_tRNA_FMT_C"/>
    <property type="match status" value="1"/>
</dbReference>
<dbReference type="InterPro" id="IPR011034">
    <property type="entry name" value="Formyl_transferase-like_C_sf"/>
</dbReference>
<feature type="binding site" evidence="5">
    <location>
        <begin position="109"/>
        <end position="112"/>
    </location>
    <ligand>
        <name>(6S)-5,6,7,8-tetrahydrofolate</name>
        <dbReference type="ChEBI" id="CHEBI:57453"/>
    </ligand>
</feature>
<sequence length="308" mass="32767">MRLVFAGTPEVALPALDALAESDHELVAVVTRPDAAVGRSKKLIPTPVAQRAEELGIEVLRPGHPRDPEFVARLTELAPDCCPVVAYGAILPAHVLEIPTHGWVNLHFSLLPRWRGAAPVQRAIMAGDAETGACVFDIVPELDAGDVYAELRTPIEPTDTAGDLLDRLAQSGGALLARVMDDLEAGTAVGTPQPEDGVTIAPKLTVAEAEVDWSADDAEIDRRIRGCTPAPGAWTTFRGERFKIHAAHPVGGARLDPGAIATSKQWLQVGTGSRPLELDLVQPFGKKAMRAADWARGVTFEAGERFGA</sequence>
<dbReference type="InterPro" id="IPR002376">
    <property type="entry name" value="Formyl_transf_N"/>
</dbReference>
<dbReference type="InterPro" id="IPR005794">
    <property type="entry name" value="Fmt"/>
</dbReference>
<feature type="domain" description="Formyl transferase C-terminal" evidence="7">
    <location>
        <begin position="203"/>
        <end position="297"/>
    </location>
</feature>
<dbReference type="PANTHER" id="PTHR11138:SF5">
    <property type="entry name" value="METHIONYL-TRNA FORMYLTRANSFERASE, MITOCHONDRIAL"/>
    <property type="match status" value="1"/>
</dbReference>
<dbReference type="RefSeq" id="WP_425308995.1">
    <property type="nucleotide sequence ID" value="NZ_CP154795.1"/>
</dbReference>
<dbReference type="Pfam" id="PF00551">
    <property type="entry name" value="Formyl_trans_N"/>
    <property type="match status" value="1"/>
</dbReference>
<dbReference type="InterPro" id="IPR041711">
    <property type="entry name" value="Met-tRNA-FMT_N"/>
</dbReference>
<dbReference type="SUPFAM" id="SSF53328">
    <property type="entry name" value="Formyltransferase"/>
    <property type="match status" value="1"/>
</dbReference>